<accession>A0A0J7K809</accession>
<keyword evidence="4" id="KW-1185">Reference proteome</keyword>
<proteinExistence type="predicted"/>
<dbReference type="PaxDb" id="67767-A0A0J7K809"/>
<dbReference type="InterPro" id="IPR000477">
    <property type="entry name" value="RT_dom"/>
</dbReference>
<evidence type="ECO:0000313" key="3">
    <source>
        <dbReference type="EMBL" id="KMQ86346.1"/>
    </source>
</evidence>
<evidence type="ECO:0000313" key="4">
    <source>
        <dbReference type="Proteomes" id="UP000036403"/>
    </source>
</evidence>
<evidence type="ECO:0000259" key="2">
    <source>
        <dbReference type="Pfam" id="PF00078"/>
    </source>
</evidence>
<evidence type="ECO:0000256" key="1">
    <source>
        <dbReference type="SAM" id="MobiDB-lite"/>
    </source>
</evidence>
<feature type="region of interest" description="Disordered" evidence="1">
    <location>
        <begin position="347"/>
        <end position="378"/>
    </location>
</feature>
<dbReference type="Proteomes" id="UP000036403">
    <property type="component" value="Unassembled WGS sequence"/>
</dbReference>
<reference evidence="3 4" key="1">
    <citation type="submission" date="2015-04" db="EMBL/GenBank/DDBJ databases">
        <title>Lasius niger genome sequencing.</title>
        <authorList>
            <person name="Konorov E.A."/>
            <person name="Nikitin M.A."/>
            <person name="Kirill M.V."/>
            <person name="Chang P."/>
        </authorList>
    </citation>
    <scope>NUCLEOTIDE SEQUENCE [LARGE SCALE GENOMIC DNA]</scope>
    <source>
        <tissue evidence="3">Whole</tissue>
    </source>
</reference>
<dbReference type="PANTHER" id="PTHR19446">
    <property type="entry name" value="REVERSE TRANSCRIPTASES"/>
    <property type="match status" value="1"/>
</dbReference>
<dbReference type="AlphaFoldDB" id="A0A0J7K809"/>
<dbReference type="STRING" id="67767.A0A0J7K809"/>
<name>A0A0J7K809_LASNI</name>
<dbReference type="OrthoDB" id="7697131at2759"/>
<dbReference type="Pfam" id="PF00078">
    <property type="entry name" value="RVT_1"/>
    <property type="match status" value="1"/>
</dbReference>
<comment type="caution">
    <text evidence="3">The sequence shown here is derived from an EMBL/GenBank/DDBJ whole genome shotgun (WGS) entry which is preliminary data.</text>
</comment>
<sequence length="378" mass="42431">MLRDAIIAAYEENCPLKRRSESDVKWWNADLQKLRRRARCTLNRAKKIKSLEASEEAKAAQREYRKATKKARRQSWRKFLGELNSIPEVARLKKILAKEGPSSTGAFLKPDGSFTTSWEEEMTTLLDKHFPGCEIMGAGDAGEGVPLVAEHRDWDTASRIITPARVRWALDSFEPFKSPEEDGLFPALLQHGAEELVAPLTKNFRSCIATGYIPLLWRRTRVVFIPKPGRLDYNLPGAFRPICLTSFLLKAVERYIKEGALKLHPLHQGQFAHLPGKSVNAALHSLVHRLEEARARQNMAAGLFLDIEGAFNYISVEAIERAAERHGVDPTIRRWLRNMLSSRRLTICRGGSHSGGESNQGQSTRGSHFAPAMEPGCG</sequence>
<dbReference type="EMBL" id="LBMM01012215">
    <property type="protein sequence ID" value="KMQ86346.1"/>
    <property type="molecule type" value="Genomic_DNA"/>
</dbReference>
<feature type="compositionally biased region" description="Polar residues" evidence="1">
    <location>
        <begin position="355"/>
        <end position="366"/>
    </location>
</feature>
<organism evidence="3 4">
    <name type="scientific">Lasius niger</name>
    <name type="common">Black garden ant</name>
    <dbReference type="NCBI Taxonomy" id="67767"/>
    <lineage>
        <taxon>Eukaryota</taxon>
        <taxon>Metazoa</taxon>
        <taxon>Ecdysozoa</taxon>
        <taxon>Arthropoda</taxon>
        <taxon>Hexapoda</taxon>
        <taxon>Insecta</taxon>
        <taxon>Pterygota</taxon>
        <taxon>Neoptera</taxon>
        <taxon>Endopterygota</taxon>
        <taxon>Hymenoptera</taxon>
        <taxon>Apocrita</taxon>
        <taxon>Aculeata</taxon>
        <taxon>Formicoidea</taxon>
        <taxon>Formicidae</taxon>
        <taxon>Formicinae</taxon>
        <taxon>Lasius</taxon>
        <taxon>Lasius</taxon>
    </lineage>
</organism>
<gene>
    <name evidence="3" type="ORF">RF55_14679</name>
</gene>
<protein>
    <submittedName>
        <fullName evidence="3">Lian-aa1 retrotransposon protein</fullName>
    </submittedName>
</protein>
<feature type="domain" description="Reverse transcriptase" evidence="2">
    <location>
        <begin position="225"/>
        <end position="347"/>
    </location>
</feature>